<comment type="catalytic activity">
    <reaction evidence="1 10">
        <text>Endonucleolytic cleavage to 5'-phosphomonoester.</text>
        <dbReference type="EC" id="3.1.26.4"/>
    </reaction>
</comment>
<evidence type="ECO:0000256" key="3">
    <source>
        <dbReference type="ARBA" id="ARBA00011245"/>
    </source>
</evidence>
<feature type="region of interest" description="Disordered" evidence="11">
    <location>
        <begin position="151"/>
        <end position="184"/>
    </location>
</feature>
<dbReference type="PATRIC" id="fig|883077.3.peg.442"/>
<keyword evidence="8 10" id="KW-0378">Hydrolase</keyword>
<dbReference type="InterPro" id="IPR022892">
    <property type="entry name" value="RNaseHI"/>
</dbReference>
<comment type="subcellular location">
    <subcellularLocation>
        <location evidence="10">Cytoplasm</location>
    </subcellularLocation>
</comment>
<evidence type="ECO:0000256" key="9">
    <source>
        <dbReference type="ARBA" id="ARBA00022842"/>
    </source>
</evidence>
<dbReference type="PROSITE" id="PS50879">
    <property type="entry name" value="RNASE_H_1"/>
    <property type="match status" value="1"/>
</dbReference>
<evidence type="ECO:0000259" key="12">
    <source>
        <dbReference type="PROSITE" id="PS50879"/>
    </source>
</evidence>
<keyword evidence="10" id="KW-0963">Cytoplasm</keyword>
<protein>
    <recommendedName>
        <fullName evidence="4 10">Ribonuclease H</fullName>
        <shortName evidence="10">RNase H</shortName>
        <ecNumber evidence="4 10">3.1.26.4</ecNumber>
    </recommendedName>
</protein>
<gene>
    <name evidence="10" type="primary">rnhA</name>
    <name evidence="13" type="ORF">HMPREF9241_00446</name>
</gene>
<dbReference type="Pfam" id="PF00075">
    <property type="entry name" value="RNase_H"/>
    <property type="match status" value="1"/>
</dbReference>
<dbReference type="AlphaFoldDB" id="K0YW56"/>
<feature type="binding site" evidence="10">
    <location>
        <position position="74"/>
    </location>
    <ligand>
        <name>Mg(2+)</name>
        <dbReference type="ChEBI" id="CHEBI:18420"/>
        <label>1</label>
    </ligand>
</feature>
<comment type="caution">
    <text evidence="13">The sequence shown here is derived from an EMBL/GenBank/DDBJ whole genome shotgun (WGS) entry which is preliminary data.</text>
</comment>
<evidence type="ECO:0000256" key="7">
    <source>
        <dbReference type="ARBA" id="ARBA00022759"/>
    </source>
</evidence>
<comment type="subunit">
    <text evidence="3 10">Monomer.</text>
</comment>
<dbReference type="HAMAP" id="MF_00042">
    <property type="entry name" value="RNase_H"/>
    <property type="match status" value="1"/>
</dbReference>
<dbReference type="InterPro" id="IPR002156">
    <property type="entry name" value="RNaseH_domain"/>
</dbReference>
<sequence length="314" mass="33817">MTPAGNRIVAAVDGSSLGNPGPAGWAWVVDATCWDAGGWESGTNNLGELTAVLELLKATEAAGFADCELHILADSQYAINVISQWMHGWKKRGWVKADKKPIKNLELIQEIDRVIAGRKVTFEWVKGHAGHTLNELADDFARGCAEEYQAGRIPTPGPGFADTGIETPASQSNETGDSAEDAVSAFASQPVSSSDSSFMEMRDGSGSDNRSRLIENEKVFLTAWLAGESTVLKQIASPNCTRVWPNGNVTTTLEGPVPLDAKISRMTVTPAGSAWLVHYEMRWETGASVELSIWEPSENPRGLSLVHHQTTLKG</sequence>
<dbReference type="STRING" id="883077.HMPREF9241_00446"/>
<dbReference type="GO" id="GO:0003676">
    <property type="term" value="F:nucleic acid binding"/>
    <property type="evidence" value="ECO:0007669"/>
    <property type="project" value="InterPro"/>
</dbReference>
<dbReference type="GO" id="GO:0043137">
    <property type="term" value="P:DNA replication, removal of RNA primer"/>
    <property type="evidence" value="ECO:0007669"/>
    <property type="project" value="TreeGrafter"/>
</dbReference>
<dbReference type="PANTHER" id="PTHR10642">
    <property type="entry name" value="RIBONUCLEASE H1"/>
    <property type="match status" value="1"/>
</dbReference>
<feature type="binding site" evidence="10">
    <location>
        <position position="138"/>
    </location>
    <ligand>
        <name>Mg(2+)</name>
        <dbReference type="ChEBI" id="CHEBI:18420"/>
        <label>2</label>
    </ligand>
</feature>
<dbReference type="RefSeq" id="WP_006680652.1">
    <property type="nucleotide sequence ID" value="NZ_JH815208.1"/>
</dbReference>
<evidence type="ECO:0000256" key="11">
    <source>
        <dbReference type="SAM" id="MobiDB-lite"/>
    </source>
</evidence>
<evidence type="ECO:0000256" key="4">
    <source>
        <dbReference type="ARBA" id="ARBA00012180"/>
    </source>
</evidence>
<keyword evidence="6 10" id="KW-0479">Metal-binding</keyword>
<dbReference type="HOGENOM" id="CLU_030894_1_0_11"/>
<dbReference type="Proteomes" id="UP000003994">
    <property type="component" value="Unassembled WGS sequence"/>
</dbReference>
<dbReference type="InterPro" id="IPR012337">
    <property type="entry name" value="RNaseH-like_sf"/>
</dbReference>
<evidence type="ECO:0000256" key="5">
    <source>
        <dbReference type="ARBA" id="ARBA00022722"/>
    </source>
</evidence>
<proteinExistence type="inferred from homology"/>
<comment type="similarity">
    <text evidence="2 10">Belongs to the RNase H family.</text>
</comment>
<dbReference type="Gene3D" id="3.30.420.10">
    <property type="entry name" value="Ribonuclease H-like superfamily/Ribonuclease H"/>
    <property type="match status" value="1"/>
</dbReference>
<reference evidence="13 14" key="1">
    <citation type="submission" date="2012-07" db="EMBL/GenBank/DDBJ databases">
        <title>The Genome Sequence of Actinomyces turicensis ACS-279-V-COL4.</title>
        <authorList>
            <consortium name="The Broad Institute Genome Sequencing Platform"/>
            <person name="Earl A."/>
            <person name="Ward D."/>
            <person name="Feldgarden M."/>
            <person name="Gevers D."/>
            <person name="Saerens B."/>
            <person name="Vaneechoutte M."/>
            <person name="Walker B."/>
            <person name="Young S.K."/>
            <person name="Zeng Q."/>
            <person name="Gargeya S."/>
            <person name="Fitzgerald M."/>
            <person name="Haas B."/>
            <person name="Abouelleil A."/>
            <person name="Alvarado L."/>
            <person name="Arachchi H.M."/>
            <person name="Berlin A."/>
            <person name="Chapman S.B."/>
            <person name="Goldberg J."/>
            <person name="Griggs A."/>
            <person name="Gujja S."/>
            <person name="Hansen M."/>
            <person name="Howarth C."/>
            <person name="Imamovic A."/>
            <person name="Larimer J."/>
            <person name="McCowen C."/>
            <person name="Montmayeur A."/>
            <person name="Murphy C."/>
            <person name="Neiman D."/>
            <person name="Pearson M."/>
            <person name="Priest M."/>
            <person name="Roberts A."/>
            <person name="Saif S."/>
            <person name="Shea T."/>
            <person name="Sisk P."/>
            <person name="Sykes S."/>
            <person name="Wortman J."/>
            <person name="Nusbaum C."/>
            <person name="Birren B."/>
        </authorList>
    </citation>
    <scope>NUCLEOTIDE SEQUENCE [LARGE SCALE GENOMIC DNA]</scope>
    <source>
        <strain evidence="13 14">ACS-279-V-Col4</strain>
    </source>
</reference>
<feature type="binding site" evidence="10">
    <location>
        <position position="13"/>
    </location>
    <ligand>
        <name>Mg(2+)</name>
        <dbReference type="ChEBI" id="CHEBI:18420"/>
        <label>1</label>
    </ligand>
</feature>
<dbReference type="InterPro" id="IPR050092">
    <property type="entry name" value="RNase_H"/>
</dbReference>
<dbReference type="InterPro" id="IPR036397">
    <property type="entry name" value="RNaseH_sf"/>
</dbReference>
<feature type="binding site" evidence="10">
    <location>
        <position position="48"/>
    </location>
    <ligand>
        <name>Mg(2+)</name>
        <dbReference type="ChEBI" id="CHEBI:18420"/>
        <label>1</label>
    </ligand>
</feature>
<dbReference type="PANTHER" id="PTHR10642:SF26">
    <property type="entry name" value="RIBONUCLEASE H1"/>
    <property type="match status" value="1"/>
</dbReference>
<dbReference type="EMBL" id="AGWQ01000003">
    <property type="protein sequence ID" value="EJZ87818.1"/>
    <property type="molecule type" value="Genomic_DNA"/>
</dbReference>
<evidence type="ECO:0000313" key="14">
    <source>
        <dbReference type="Proteomes" id="UP000003994"/>
    </source>
</evidence>
<dbReference type="GO" id="GO:0004523">
    <property type="term" value="F:RNA-DNA hybrid ribonuclease activity"/>
    <property type="evidence" value="ECO:0007669"/>
    <property type="project" value="UniProtKB-UniRule"/>
</dbReference>
<evidence type="ECO:0000256" key="6">
    <source>
        <dbReference type="ARBA" id="ARBA00022723"/>
    </source>
</evidence>
<feature type="binding site" evidence="10">
    <location>
        <position position="13"/>
    </location>
    <ligand>
        <name>Mg(2+)</name>
        <dbReference type="ChEBI" id="CHEBI:18420"/>
        <label>2</label>
    </ligand>
</feature>
<comment type="function">
    <text evidence="10">Endonuclease that specifically degrades the RNA of RNA-DNA hybrids.</text>
</comment>
<keyword evidence="7 10" id="KW-0255">Endonuclease</keyword>
<evidence type="ECO:0000313" key="13">
    <source>
        <dbReference type="EMBL" id="EJZ87818.1"/>
    </source>
</evidence>
<keyword evidence="5 10" id="KW-0540">Nuclease</keyword>
<accession>K0YW56</accession>
<evidence type="ECO:0000256" key="2">
    <source>
        <dbReference type="ARBA" id="ARBA00005300"/>
    </source>
</evidence>
<dbReference type="EC" id="3.1.26.4" evidence="4 10"/>
<evidence type="ECO:0000256" key="8">
    <source>
        <dbReference type="ARBA" id="ARBA00022801"/>
    </source>
</evidence>
<organism evidence="13 14">
    <name type="scientific">Schaalia turicensis ACS-279-V-Col4</name>
    <dbReference type="NCBI Taxonomy" id="883077"/>
    <lineage>
        <taxon>Bacteria</taxon>
        <taxon>Bacillati</taxon>
        <taxon>Actinomycetota</taxon>
        <taxon>Actinomycetes</taxon>
        <taxon>Actinomycetales</taxon>
        <taxon>Actinomycetaceae</taxon>
        <taxon>Schaalia</taxon>
    </lineage>
</organism>
<dbReference type="GO" id="GO:0005737">
    <property type="term" value="C:cytoplasm"/>
    <property type="evidence" value="ECO:0007669"/>
    <property type="project" value="UniProtKB-SubCell"/>
</dbReference>
<keyword evidence="14" id="KW-1185">Reference proteome</keyword>
<comment type="cofactor">
    <cofactor evidence="10">
        <name>Mg(2+)</name>
        <dbReference type="ChEBI" id="CHEBI:18420"/>
    </cofactor>
    <text evidence="10">Binds 1 Mg(2+) ion per subunit. May bind a second metal ion at a regulatory site, or after substrate binding.</text>
</comment>
<dbReference type="GO" id="GO:0000287">
    <property type="term" value="F:magnesium ion binding"/>
    <property type="evidence" value="ECO:0007669"/>
    <property type="project" value="UniProtKB-UniRule"/>
</dbReference>
<feature type="domain" description="RNase H type-1" evidence="12">
    <location>
        <begin position="4"/>
        <end position="146"/>
    </location>
</feature>
<keyword evidence="9 10" id="KW-0460">Magnesium</keyword>
<dbReference type="CDD" id="cd09278">
    <property type="entry name" value="RNase_HI_prokaryote_like"/>
    <property type="match status" value="1"/>
</dbReference>
<name>K0YW56_9ACTO</name>
<dbReference type="SUPFAM" id="SSF53098">
    <property type="entry name" value="Ribonuclease H-like"/>
    <property type="match status" value="1"/>
</dbReference>
<evidence type="ECO:0000256" key="10">
    <source>
        <dbReference type="HAMAP-Rule" id="MF_00042"/>
    </source>
</evidence>
<evidence type="ECO:0000256" key="1">
    <source>
        <dbReference type="ARBA" id="ARBA00000077"/>
    </source>
</evidence>
<dbReference type="eggNOG" id="COG0328">
    <property type="taxonomic scope" value="Bacteria"/>
</dbReference>